<dbReference type="PANTHER" id="PTHR21496">
    <property type="entry name" value="FERREDOXIN-RELATED"/>
    <property type="match status" value="1"/>
</dbReference>
<dbReference type="PROSITE" id="PS51296">
    <property type="entry name" value="RIESKE"/>
    <property type="match status" value="1"/>
</dbReference>
<dbReference type="InterPro" id="IPR036922">
    <property type="entry name" value="Rieske_2Fe-2S_sf"/>
</dbReference>
<protein>
    <submittedName>
        <fullName evidence="6">MocE family 2Fe-2S type ferredoxin</fullName>
    </submittedName>
</protein>
<feature type="domain" description="Rieske" evidence="5">
    <location>
        <begin position="7"/>
        <end position="103"/>
    </location>
</feature>
<keyword evidence="7" id="KW-1185">Reference proteome</keyword>
<comment type="caution">
    <text evidence="6">The sequence shown here is derived from an EMBL/GenBank/DDBJ whole genome shotgun (WGS) entry which is preliminary data.</text>
</comment>
<keyword evidence="1" id="KW-0001">2Fe-2S</keyword>
<proteinExistence type="predicted"/>
<keyword evidence="2" id="KW-0479">Metal-binding</keyword>
<evidence type="ECO:0000313" key="6">
    <source>
        <dbReference type="EMBL" id="MFC3765374.1"/>
    </source>
</evidence>
<evidence type="ECO:0000256" key="2">
    <source>
        <dbReference type="ARBA" id="ARBA00022723"/>
    </source>
</evidence>
<evidence type="ECO:0000259" key="5">
    <source>
        <dbReference type="PROSITE" id="PS51296"/>
    </source>
</evidence>
<organism evidence="6 7">
    <name type="scientific">Tenggerimyces flavus</name>
    <dbReference type="NCBI Taxonomy" id="1708749"/>
    <lineage>
        <taxon>Bacteria</taxon>
        <taxon>Bacillati</taxon>
        <taxon>Actinomycetota</taxon>
        <taxon>Actinomycetes</taxon>
        <taxon>Propionibacteriales</taxon>
        <taxon>Nocardioidaceae</taxon>
        <taxon>Tenggerimyces</taxon>
    </lineage>
</organism>
<name>A0ABV7YME0_9ACTN</name>
<dbReference type="PANTHER" id="PTHR21496:SF23">
    <property type="entry name" value="3-PHENYLPROPIONATE_CINNAMIC ACID DIOXYGENASE FERREDOXIN SUBUNIT"/>
    <property type="match status" value="1"/>
</dbReference>
<dbReference type="NCBIfam" id="TIGR02377">
    <property type="entry name" value="MocE_fam_FeS"/>
    <property type="match status" value="1"/>
</dbReference>
<dbReference type="Proteomes" id="UP001595699">
    <property type="component" value="Unassembled WGS sequence"/>
</dbReference>
<keyword evidence="4" id="KW-0411">Iron-sulfur</keyword>
<evidence type="ECO:0000256" key="1">
    <source>
        <dbReference type="ARBA" id="ARBA00022714"/>
    </source>
</evidence>
<dbReference type="Pfam" id="PF00355">
    <property type="entry name" value="Rieske"/>
    <property type="match status" value="1"/>
</dbReference>
<gene>
    <name evidence="6" type="ORF">ACFOUW_31380</name>
</gene>
<dbReference type="InterPro" id="IPR017941">
    <property type="entry name" value="Rieske_2Fe-2S"/>
</dbReference>
<accession>A0ABV7YME0</accession>
<evidence type="ECO:0000313" key="7">
    <source>
        <dbReference type="Proteomes" id="UP001595699"/>
    </source>
</evidence>
<dbReference type="SUPFAM" id="SSF50022">
    <property type="entry name" value="ISP domain"/>
    <property type="match status" value="1"/>
</dbReference>
<dbReference type="RefSeq" id="WP_205121241.1">
    <property type="nucleotide sequence ID" value="NZ_JAFBCM010000001.1"/>
</dbReference>
<reference evidence="7" key="1">
    <citation type="journal article" date="2019" name="Int. J. Syst. Evol. Microbiol.">
        <title>The Global Catalogue of Microorganisms (GCM) 10K type strain sequencing project: providing services to taxonomists for standard genome sequencing and annotation.</title>
        <authorList>
            <consortium name="The Broad Institute Genomics Platform"/>
            <consortium name="The Broad Institute Genome Sequencing Center for Infectious Disease"/>
            <person name="Wu L."/>
            <person name="Ma J."/>
        </authorList>
    </citation>
    <scope>NUCLEOTIDE SEQUENCE [LARGE SCALE GENOMIC DNA]</scope>
    <source>
        <strain evidence="7">CGMCC 4.7241</strain>
    </source>
</reference>
<evidence type="ECO:0000256" key="4">
    <source>
        <dbReference type="ARBA" id="ARBA00023014"/>
    </source>
</evidence>
<keyword evidence="3" id="KW-0408">Iron</keyword>
<dbReference type="InterPro" id="IPR012747">
    <property type="entry name" value="MocE_2FeS"/>
</dbReference>
<sequence length="106" mass="11652">MAEGSWIAACQVDDIDPEDVVPFEHEGTDYAIYRSPADEFYATAGHCTHERELLCNGLVMDNIIECPKHNGRFDYATGEARGAPAIDDLQTYPVKVENGTVYLGIG</sequence>
<evidence type="ECO:0000256" key="3">
    <source>
        <dbReference type="ARBA" id="ARBA00023004"/>
    </source>
</evidence>
<dbReference type="EMBL" id="JBHRZH010000037">
    <property type="protein sequence ID" value="MFC3765374.1"/>
    <property type="molecule type" value="Genomic_DNA"/>
</dbReference>
<dbReference type="Gene3D" id="2.102.10.10">
    <property type="entry name" value="Rieske [2Fe-2S] iron-sulphur domain"/>
    <property type="match status" value="1"/>
</dbReference>
<dbReference type="CDD" id="cd03528">
    <property type="entry name" value="Rieske_RO_ferredoxin"/>
    <property type="match status" value="1"/>
</dbReference>